<dbReference type="GO" id="GO:0004674">
    <property type="term" value="F:protein serine/threonine kinase activity"/>
    <property type="evidence" value="ECO:0007669"/>
    <property type="project" value="UniProtKB-EC"/>
</dbReference>
<evidence type="ECO:0000256" key="4">
    <source>
        <dbReference type="PROSITE-ProRule" id="PRU10141"/>
    </source>
</evidence>
<dbReference type="SUPFAM" id="SSF56112">
    <property type="entry name" value="Protein kinase-like (PK-like)"/>
    <property type="match status" value="1"/>
</dbReference>
<feature type="compositionally biased region" description="Polar residues" evidence="5">
    <location>
        <begin position="119"/>
        <end position="136"/>
    </location>
</feature>
<evidence type="ECO:0000313" key="7">
    <source>
        <dbReference type="EMBL" id="TPX63081.1"/>
    </source>
</evidence>
<keyword evidence="2 4" id="KW-0547">Nucleotide-binding</keyword>
<dbReference type="Gene3D" id="1.10.510.10">
    <property type="entry name" value="Transferase(Phosphotransferase) domain 1"/>
    <property type="match status" value="1"/>
</dbReference>
<dbReference type="EMBL" id="QEAP01000634">
    <property type="protein sequence ID" value="TPX63081.1"/>
    <property type="molecule type" value="Genomic_DNA"/>
</dbReference>
<dbReference type="SMART" id="SM00220">
    <property type="entry name" value="S_TKc"/>
    <property type="match status" value="1"/>
</dbReference>
<dbReference type="PANTHER" id="PTHR11909">
    <property type="entry name" value="CASEIN KINASE-RELATED"/>
    <property type="match status" value="1"/>
</dbReference>
<evidence type="ECO:0000256" key="1">
    <source>
        <dbReference type="ARBA" id="ARBA00012513"/>
    </source>
</evidence>
<dbReference type="EC" id="2.7.11.1" evidence="1"/>
<dbReference type="PROSITE" id="PS00107">
    <property type="entry name" value="PROTEIN_KINASE_ATP"/>
    <property type="match status" value="1"/>
</dbReference>
<dbReference type="GO" id="GO:0005524">
    <property type="term" value="F:ATP binding"/>
    <property type="evidence" value="ECO:0007669"/>
    <property type="project" value="UniProtKB-UniRule"/>
</dbReference>
<evidence type="ECO:0000259" key="6">
    <source>
        <dbReference type="PROSITE" id="PS50011"/>
    </source>
</evidence>
<keyword evidence="8" id="KW-1185">Reference proteome</keyword>
<feature type="compositionally biased region" description="Polar residues" evidence="5">
    <location>
        <begin position="80"/>
        <end position="111"/>
    </location>
</feature>
<evidence type="ECO:0000256" key="5">
    <source>
        <dbReference type="SAM" id="MobiDB-lite"/>
    </source>
</evidence>
<feature type="compositionally biased region" description="Basic and acidic residues" evidence="5">
    <location>
        <begin position="181"/>
        <end position="190"/>
    </location>
</feature>
<organism evidence="7 8">
    <name type="scientific">Chytriomyces confervae</name>
    <dbReference type="NCBI Taxonomy" id="246404"/>
    <lineage>
        <taxon>Eukaryota</taxon>
        <taxon>Fungi</taxon>
        <taxon>Fungi incertae sedis</taxon>
        <taxon>Chytridiomycota</taxon>
        <taxon>Chytridiomycota incertae sedis</taxon>
        <taxon>Chytridiomycetes</taxon>
        <taxon>Chytridiales</taxon>
        <taxon>Chytriomycetaceae</taxon>
        <taxon>Chytriomyces</taxon>
    </lineage>
</organism>
<evidence type="ECO:0000313" key="8">
    <source>
        <dbReference type="Proteomes" id="UP000320333"/>
    </source>
</evidence>
<dbReference type="OrthoDB" id="5800476at2759"/>
<dbReference type="PROSITE" id="PS50011">
    <property type="entry name" value="PROTEIN_KINASE_DOM"/>
    <property type="match status" value="1"/>
</dbReference>
<protein>
    <recommendedName>
        <fullName evidence="1">non-specific serine/threonine protein kinase</fullName>
        <ecNumber evidence="1">2.7.11.1</ecNumber>
    </recommendedName>
</protein>
<dbReference type="InterPro" id="IPR008271">
    <property type="entry name" value="Ser/Thr_kinase_AS"/>
</dbReference>
<dbReference type="PROSITE" id="PS00108">
    <property type="entry name" value="PROTEIN_KINASE_ST"/>
    <property type="match status" value="1"/>
</dbReference>
<dbReference type="InterPro" id="IPR000719">
    <property type="entry name" value="Prot_kinase_dom"/>
</dbReference>
<dbReference type="InterPro" id="IPR050235">
    <property type="entry name" value="CK1_Ser-Thr_kinase"/>
</dbReference>
<sequence length="529" mass="58213">MTGISTSNSPLPPLIITSSSSQTSETEPSPVKIDPSTTNTNNNNINNNNNNNKSPISLTSDGGSRADPASILTDEASTRPLISTSQKQPQESGRTTNNSTANRASVLSQKPTDAATRMDSIQSETNKPLETSSTPVQIRMEQQRESTRKREEGAGGVSGGDLAPSSSSPKRELVADPFISKAEDGKEKGKSSASQNAQSPALAAVKNQTTPAQVGANGSSSKLNGSKSNLTSTNNNMIGTHFKVGKKIGEGSFGVIYEGLNILTNLPIAIKFEPRKSDAPQLRDEYKTYRLLANSLGIPQAYYFGQEGLHNVLCIDLLGPSLEDMFDLCHRKFSVKTACMVAKQMITRVQTIHEKNLIYRDIKPDNFLIGQPIPILQAHSASHPHPSSLVYMVDFGMAKQYRDPKTKVHIPYREKKSLSGTARYMSVNTHLGREQSRRDDLEALGHVFFYFLRGSLPWQGLKAATNKQKYEKIGEKKQSTPIKELCDGHPEEFSIYQNYVRDLKFDAEPDYEYLKGLMNKGALFFEFLN</sequence>
<dbReference type="Proteomes" id="UP000320333">
    <property type="component" value="Unassembled WGS sequence"/>
</dbReference>
<name>A0A507EH04_9FUNG</name>
<proteinExistence type="predicted"/>
<feature type="compositionally biased region" description="Basic and acidic residues" evidence="5">
    <location>
        <begin position="141"/>
        <end position="153"/>
    </location>
</feature>
<comment type="caution">
    <text evidence="7">The sequence shown here is derived from an EMBL/GenBank/DDBJ whole genome shotgun (WGS) entry which is preliminary data.</text>
</comment>
<gene>
    <name evidence="7" type="ORF">CcCBS67573_g08780</name>
</gene>
<evidence type="ECO:0000256" key="3">
    <source>
        <dbReference type="ARBA" id="ARBA00022840"/>
    </source>
</evidence>
<reference evidence="7 8" key="1">
    <citation type="journal article" date="2019" name="Sci. Rep.">
        <title>Comparative genomics of chytrid fungi reveal insights into the obligate biotrophic and pathogenic lifestyle of Synchytrium endobioticum.</title>
        <authorList>
            <person name="van de Vossenberg B.T.L.H."/>
            <person name="Warris S."/>
            <person name="Nguyen H.D.T."/>
            <person name="van Gent-Pelzer M.P.E."/>
            <person name="Joly D.L."/>
            <person name="van de Geest H.C."/>
            <person name="Bonants P.J.M."/>
            <person name="Smith D.S."/>
            <person name="Levesque C.A."/>
            <person name="van der Lee T.A.J."/>
        </authorList>
    </citation>
    <scope>NUCLEOTIDE SEQUENCE [LARGE SCALE GENOMIC DNA]</scope>
    <source>
        <strain evidence="7 8">CBS 675.73</strain>
    </source>
</reference>
<dbReference type="AlphaFoldDB" id="A0A507EH04"/>
<dbReference type="InterPro" id="IPR017441">
    <property type="entry name" value="Protein_kinase_ATP_BS"/>
</dbReference>
<dbReference type="FunFam" id="1.10.510.10:FF:001123">
    <property type="entry name" value="CK1/CK1/CK1-D protein kinase"/>
    <property type="match status" value="1"/>
</dbReference>
<feature type="binding site" evidence="4">
    <location>
        <position position="271"/>
    </location>
    <ligand>
        <name>ATP</name>
        <dbReference type="ChEBI" id="CHEBI:30616"/>
    </ligand>
</feature>
<keyword evidence="3 4" id="KW-0067">ATP-binding</keyword>
<dbReference type="InterPro" id="IPR011009">
    <property type="entry name" value="Kinase-like_dom_sf"/>
</dbReference>
<feature type="compositionally biased region" description="Low complexity" evidence="5">
    <location>
        <begin position="37"/>
        <end position="52"/>
    </location>
</feature>
<feature type="compositionally biased region" description="Polar residues" evidence="5">
    <location>
        <begin position="53"/>
        <end position="62"/>
    </location>
</feature>
<feature type="compositionally biased region" description="Low complexity" evidence="5">
    <location>
        <begin position="217"/>
        <end position="230"/>
    </location>
</feature>
<feature type="compositionally biased region" description="Low complexity" evidence="5">
    <location>
        <begin position="14"/>
        <end position="30"/>
    </location>
</feature>
<evidence type="ECO:0000256" key="2">
    <source>
        <dbReference type="ARBA" id="ARBA00022741"/>
    </source>
</evidence>
<accession>A0A507EH04</accession>
<feature type="region of interest" description="Disordered" evidence="5">
    <location>
        <begin position="1"/>
        <end position="236"/>
    </location>
</feature>
<dbReference type="Pfam" id="PF00069">
    <property type="entry name" value="Pkinase"/>
    <property type="match status" value="1"/>
</dbReference>
<feature type="domain" description="Protein kinase" evidence="6">
    <location>
        <begin position="242"/>
        <end position="529"/>
    </location>
</feature>